<organism evidence="4 5">
    <name type="scientific">Trapa natans</name>
    <name type="common">Water chestnut</name>
    <dbReference type="NCBI Taxonomy" id="22666"/>
    <lineage>
        <taxon>Eukaryota</taxon>
        <taxon>Viridiplantae</taxon>
        <taxon>Streptophyta</taxon>
        <taxon>Embryophyta</taxon>
        <taxon>Tracheophyta</taxon>
        <taxon>Spermatophyta</taxon>
        <taxon>Magnoliopsida</taxon>
        <taxon>eudicotyledons</taxon>
        <taxon>Gunneridae</taxon>
        <taxon>Pentapetalae</taxon>
        <taxon>rosids</taxon>
        <taxon>malvids</taxon>
        <taxon>Myrtales</taxon>
        <taxon>Lythraceae</taxon>
        <taxon>Trapa</taxon>
    </lineage>
</organism>
<feature type="region of interest" description="Disordered" evidence="3">
    <location>
        <begin position="13"/>
        <end position="81"/>
    </location>
</feature>
<keyword evidence="2" id="KW-0539">Nucleus</keyword>
<feature type="compositionally biased region" description="Basic and acidic residues" evidence="3">
    <location>
        <begin position="29"/>
        <end position="39"/>
    </location>
</feature>
<evidence type="ECO:0000256" key="2">
    <source>
        <dbReference type="ARBA" id="ARBA00023242"/>
    </source>
</evidence>
<proteinExistence type="predicted"/>
<comment type="subcellular location">
    <subcellularLocation>
        <location evidence="1">Nucleus</location>
    </subcellularLocation>
</comment>
<feature type="compositionally biased region" description="Low complexity" evidence="3">
    <location>
        <begin position="185"/>
        <end position="202"/>
    </location>
</feature>
<name>A0AAN7KTR6_TRANT</name>
<protein>
    <submittedName>
        <fullName evidence="4">Uncharacterized protein</fullName>
    </submittedName>
</protein>
<evidence type="ECO:0000313" key="5">
    <source>
        <dbReference type="Proteomes" id="UP001346149"/>
    </source>
</evidence>
<dbReference type="EMBL" id="JAXQNO010000020">
    <property type="protein sequence ID" value="KAK4772434.1"/>
    <property type="molecule type" value="Genomic_DNA"/>
</dbReference>
<feature type="compositionally biased region" description="Pro residues" evidence="3">
    <location>
        <begin position="203"/>
        <end position="212"/>
    </location>
</feature>
<evidence type="ECO:0000256" key="1">
    <source>
        <dbReference type="ARBA" id="ARBA00004123"/>
    </source>
</evidence>
<reference evidence="4 5" key="1">
    <citation type="journal article" date="2023" name="Hortic Res">
        <title>Pangenome of water caltrop reveals structural variations and asymmetric subgenome divergence after allopolyploidization.</title>
        <authorList>
            <person name="Zhang X."/>
            <person name="Chen Y."/>
            <person name="Wang L."/>
            <person name="Yuan Y."/>
            <person name="Fang M."/>
            <person name="Shi L."/>
            <person name="Lu R."/>
            <person name="Comes H.P."/>
            <person name="Ma Y."/>
            <person name="Chen Y."/>
            <person name="Huang G."/>
            <person name="Zhou Y."/>
            <person name="Zheng Z."/>
            <person name="Qiu Y."/>
        </authorList>
    </citation>
    <scope>NUCLEOTIDE SEQUENCE [LARGE SCALE GENOMIC DNA]</scope>
    <source>
        <strain evidence="4">F231</strain>
    </source>
</reference>
<dbReference type="InterPro" id="IPR051992">
    <property type="entry name" value="OxStress_Response_Reg"/>
</dbReference>
<evidence type="ECO:0000313" key="4">
    <source>
        <dbReference type="EMBL" id="KAK4772434.1"/>
    </source>
</evidence>
<feature type="region of interest" description="Disordered" evidence="3">
    <location>
        <begin position="185"/>
        <end position="223"/>
    </location>
</feature>
<keyword evidence="5" id="KW-1185">Reference proteome</keyword>
<dbReference type="GO" id="GO:0005634">
    <property type="term" value="C:nucleus"/>
    <property type="evidence" value="ECO:0007669"/>
    <property type="project" value="UniProtKB-SubCell"/>
</dbReference>
<gene>
    <name evidence="4" type="ORF">SAY86_014209</name>
</gene>
<feature type="compositionally biased region" description="Acidic residues" evidence="3">
    <location>
        <begin position="66"/>
        <end position="75"/>
    </location>
</feature>
<dbReference type="PANTHER" id="PTHR33172">
    <property type="entry name" value="OS08G0516900 PROTEIN"/>
    <property type="match status" value="1"/>
</dbReference>
<dbReference type="Proteomes" id="UP001346149">
    <property type="component" value="Unassembled WGS sequence"/>
</dbReference>
<dbReference type="PANTHER" id="PTHR33172:SF37">
    <property type="entry name" value="PROTEIN OXIDATIVE STRESS 3 LIKE 1"/>
    <property type="match status" value="1"/>
</dbReference>
<dbReference type="GO" id="GO:0006950">
    <property type="term" value="P:response to stress"/>
    <property type="evidence" value="ECO:0007669"/>
    <property type="project" value="UniProtKB-ARBA"/>
</dbReference>
<sequence>MSIVIHRSGVIGVESSPSIGGQASMFDTPEFHRRSKGEEADAAGFSSSSESSSIGKNSDASLVGGIEEDDEEDNEVQSSYRGPLEMMNALEEVLPRKRSISNFYDGKSKSYMNLNEASSSSNAKEIVKPDNPYNRRRRNLLAYNQIWEKNRNSSLKSNAGGISKRPLSSSRSTLALAVVMSSSESYSSTSEDSGSSSASLSRSPPPSLPPLHPQGKNTLGHISSPRRGLYSWRSYSVADLQNCSNPLALVQFKDPIVEKADLEELV</sequence>
<accession>A0AAN7KTR6</accession>
<dbReference type="AlphaFoldDB" id="A0AAN7KTR6"/>
<evidence type="ECO:0000256" key="3">
    <source>
        <dbReference type="SAM" id="MobiDB-lite"/>
    </source>
</evidence>
<comment type="caution">
    <text evidence="4">The sequence shown here is derived from an EMBL/GenBank/DDBJ whole genome shotgun (WGS) entry which is preliminary data.</text>
</comment>